<dbReference type="FunFam" id="3.30.710.10:FF:000170">
    <property type="entry name" value="SKP1-like protein 5"/>
    <property type="match status" value="1"/>
</dbReference>
<dbReference type="PANTHER" id="PTHR11165">
    <property type="entry name" value="SKP1"/>
    <property type="match status" value="1"/>
</dbReference>
<dbReference type="EnsemblPlants" id="TuG1812G0600000020.01.T01">
    <property type="protein sequence ID" value="TuG1812G0600000020.01.T01"/>
    <property type="gene ID" value="TuG1812G0600000020.01"/>
</dbReference>
<dbReference type="CDD" id="cd18322">
    <property type="entry name" value="BTB_POZ_SKP1"/>
    <property type="match status" value="1"/>
</dbReference>
<evidence type="ECO:0000259" key="9">
    <source>
        <dbReference type="Pfam" id="PF03931"/>
    </source>
</evidence>
<feature type="domain" description="SKP1 component dimerisation" evidence="8">
    <location>
        <begin position="127"/>
        <end position="174"/>
    </location>
</feature>
<comment type="function">
    <text evidence="6 7">Involved in ubiquitination and subsequent proteasomal degradation of target proteins. Together with CUL1, RBX1 and a F-box protein, it forms a SCF E3 ubiquitin ligase complex. The functional specificity of this complex depends on the type of F-box protein. In the SCF complex, it serves as an adapter that links the F-box protein to CUL1.</text>
</comment>
<sequence length="176" mass="19723">MMATSDAGEKKMIMLKSSNGEEFEVEEVVAMESQTIRHMIEDDCADKAIPIPNINSEILSKVIEYCNKHVLAKRGNIATGSLGAAASNTVAPTALAEDLKIWDAEFIKVNHATLFDLIQAASYLKIKGLLDLTCQTAADMIRGKTPEEIRNFFNIKNDYLPEEEEKIRRENQWAFQ</sequence>
<evidence type="ECO:0000256" key="4">
    <source>
        <dbReference type="ARBA" id="ARBA00022786"/>
    </source>
</evidence>
<dbReference type="InterPro" id="IPR016897">
    <property type="entry name" value="SKP1"/>
</dbReference>
<dbReference type="InterPro" id="IPR036296">
    <property type="entry name" value="SKP1-like_dim_sf"/>
</dbReference>
<dbReference type="Pfam" id="PF01466">
    <property type="entry name" value="Skp1"/>
    <property type="match status" value="1"/>
</dbReference>
<dbReference type="PIRSF" id="PIRSF028729">
    <property type="entry name" value="E3_ubiquit_lig_SCF_Skp"/>
    <property type="match status" value="1"/>
</dbReference>
<proteinExistence type="inferred from homology"/>
<accession>A0A8R7QML6</accession>
<evidence type="ECO:0000256" key="5">
    <source>
        <dbReference type="ARBA" id="ARBA00023242"/>
    </source>
</evidence>
<comment type="subcellular location">
    <subcellularLocation>
        <location evidence="1">Nucleus</location>
    </subcellularLocation>
</comment>
<dbReference type="Gramene" id="TuG1812G0600000020.01.T01">
    <property type="protein sequence ID" value="TuG1812G0600000020.01.T01"/>
    <property type="gene ID" value="TuG1812G0600000020.01"/>
</dbReference>
<protein>
    <recommendedName>
        <fullName evidence="7">SKP1-like protein</fullName>
    </recommendedName>
</protein>
<dbReference type="SUPFAM" id="SSF54695">
    <property type="entry name" value="POZ domain"/>
    <property type="match status" value="1"/>
</dbReference>
<dbReference type="Pfam" id="PF03931">
    <property type="entry name" value="Skp1_POZ"/>
    <property type="match status" value="1"/>
</dbReference>
<dbReference type="GO" id="GO:0009867">
    <property type="term" value="P:jasmonic acid mediated signaling pathway"/>
    <property type="evidence" value="ECO:0007669"/>
    <property type="project" value="UniProtKB-ARBA"/>
</dbReference>
<dbReference type="InterPro" id="IPR016072">
    <property type="entry name" value="Skp1_comp_dimer"/>
</dbReference>
<evidence type="ECO:0000256" key="3">
    <source>
        <dbReference type="ARBA" id="ARBA00009993"/>
    </source>
</evidence>
<evidence type="ECO:0000259" key="8">
    <source>
        <dbReference type="Pfam" id="PF01466"/>
    </source>
</evidence>
<feature type="domain" description="SKP1 component POZ" evidence="9">
    <location>
        <begin position="11"/>
        <end position="70"/>
    </location>
</feature>
<dbReference type="SMART" id="SM00512">
    <property type="entry name" value="Skp1"/>
    <property type="match status" value="1"/>
</dbReference>
<dbReference type="AlphaFoldDB" id="A0A8R7QML6"/>
<dbReference type="OrthoDB" id="2342932at2759"/>
<dbReference type="SUPFAM" id="SSF81382">
    <property type="entry name" value="Skp1 dimerisation domain-like"/>
    <property type="match status" value="1"/>
</dbReference>
<organism evidence="10 11">
    <name type="scientific">Triticum urartu</name>
    <name type="common">Red wild einkorn</name>
    <name type="synonym">Crithodium urartu</name>
    <dbReference type="NCBI Taxonomy" id="4572"/>
    <lineage>
        <taxon>Eukaryota</taxon>
        <taxon>Viridiplantae</taxon>
        <taxon>Streptophyta</taxon>
        <taxon>Embryophyta</taxon>
        <taxon>Tracheophyta</taxon>
        <taxon>Spermatophyta</taxon>
        <taxon>Magnoliopsida</taxon>
        <taxon>Liliopsida</taxon>
        <taxon>Poales</taxon>
        <taxon>Poaceae</taxon>
        <taxon>BOP clade</taxon>
        <taxon>Pooideae</taxon>
        <taxon>Triticodae</taxon>
        <taxon>Triticeae</taxon>
        <taxon>Triticinae</taxon>
        <taxon>Triticum</taxon>
    </lineage>
</organism>
<comment type="pathway">
    <text evidence="2 7">Protein modification; protein ubiquitination.</text>
</comment>
<evidence type="ECO:0000313" key="10">
    <source>
        <dbReference type="EnsemblPlants" id="TuG1812G0600000020.01.T01"/>
    </source>
</evidence>
<dbReference type="GeneID" id="125515996"/>
<dbReference type="GO" id="GO:0016567">
    <property type="term" value="P:protein ubiquitination"/>
    <property type="evidence" value="ECO:0007669"/>
    <property type="project" value="UniProtKB-UniRule"/>
</dbReference>
<dbReference type="Gene3D" id="3.30.710.10">
    <property type="entry name" value="Potassium Channel Kv1.1, Chain A"/>
    <property type="match status" value="1"/>
</dbReference>
<keyword evidence="4 7" id="KW-0833">Ubl conjugation pathway</keyword>
<reference evidence="10" key="3">
    <citation type="submission" date="2022-06" db="UniProtKB">
        <authorList>
            <consortium name="EnsemblPlants"/>
        </authorList>
    </citation>
    <scope>IDENTIFICATION</scope>
</reference>
<dbReference type="InterPro" id="IPR001232">
    <property type="entry name" value="SKP1-like"/>
</dbReference>
<dbReference type="InterPro" id="IPR011333">
    <property type="entry name" value="SKP1/BTB/POZ_sf"/>
</dbReference>
<comment type="similarity">
    <text evidence="3 7">Belongs to the SKP1 family.</text>
</comment>
<evidence type="ECO:0000256" key="1">
    <source>
        <dbReference type="ARBA" id="ARBA00004123"/>
    </source>
</evidence>
<dbReference type="InterPro" id="IPR016073">
    <property type="entry name" value="Skp1_comp_POZ"/>
</dbReference>
<gene>
    <name evidence="10" type="primary">LOC125515996</name>
</gene>
<name>A0A8R7QML6_TRIUA</name>
<evidence type="ECO:0000256" key="7">
    <source>
        <dbReference type="PIRNR" id="PIRNR028729"/>
    </source>
</evidence>
<dbReference type="GO" id="GO:0005634">
    <property type="term" value="C:nucleus"/>
    <property type="evidence" value="ECO:0007669"/>
    <property type="project" value="UniProtKB-SubCell"/>
</dbReference>
<dbReference type="Proteomes" id="UP000015106">
    <property type="component" value="Chromosome 6"/>
</dbReference>
<evidence type="ECO:0000256" key="2">
    <source>
        <dbReference type="ARBA" id="ARBA00004906"/>
    </source>
</evidence>
<reference evidence="11" key="1">
    <citation type="journal article" date="2013" name="Nature">
        <title>Draft genome of the wheat A-genome progenitor Triticum urartu.</title>
        <authorList>
            <person name="Ling H.Q."/>
            <person name="Zhao S."/>
            <person name="Liu D."/>
            <person name="Wang J."/>
            <person name="Sun H."/>
            <person name="Zhang C."/>
            <person name="Fan H."/>
            <person name="Li D."/>
            <person name="Dong L."/>
            <person name="Tao Y."/>
            <person name="Gao C."/>
            <person name="Wu H."/>
            <person name="Li Y."/>
            <person name="Cui Y."/>
            <person name="Guo X."/>
            <person name="Zheng S."/>
            <person name="Wang B."/>
            <person name="Yu K."/>
            <person name="Liang Q."/>
            <person name="Yang W."/>
            <person name="Lou X."/>
            <person name="Chen J."/>
            <person name="Feng M."/>
            <person name="Jian J."/>
            <person name="Zhang X."/>
            <person name="Luo G."/>
            <person name="Jiang Y."/>
            <person name="Liu J."/>
            <person name="Wang Z."/>
            <person name="Sha Y."/>
            <person name="Zhang B."/>
            <person name="Wu H."/>
            <person name="Tang D."/>
            <person name="Shen Q."/>
            <person name="Xue P."/>
            <person name="Zou S."/>
            <person name="Wang X."/>
            <person name="Liu X."/>
            <person name="Wang F."/>
            <person name="Yang Y."/>
            <person name="An X."/>
            <person name="Dong Z."/>
            <person name="Zhang K."/>
            <person name="Zhang X."/>
            <person name="Luo M.C."/>
            <person name="Dvorak J."/>
            <person name="Tong Y."/>
            <person name="Wang J."/>
            <person name="Yang H."/>
            <person name="Li Z."/>
            <person name="Wang D."/>
            <person name="Zhang A."/>
            <person name="Wang J."/>
        </authorList>
    </citation>
    <scope>NUCLEOTIDE SEQUENCE</scope>
    <source>
        <strain evidence="11">cv. G1812</strain>
    </source>
</reference>
<comment type="subunit">
    <text evidence="7">Part of a SCF (SKP1-cullin-F-box) protein ligase complex.</text>
</comment>
<dbReference type="GO" id="GO:0006511">
    <property type="term" value="P:ubiquitin-dependent protein catabolic process"/>
    <property type="evidence" value="ECO:0007669"/>
    <property type="project" value="InterPro"/>
</dbReference>
<evidence type="ECO:0000256" key="6">
    <source>
        <dbReference type="ARBA" id="ARBA00054396"/>
    </source>
</evidence>
<reference evidence="10" key="2">
    <citation type="submission" date="2018-03" db="EMBL/GenBank/DDBJ databases">
        <title>The Triticum urartu genome reveals the dynamic nature of wheat genome evolution.</title>
        <authorList>
            <person name="Ling H."/>
            <person name="Ma B."/>
            <person name="Shi X."/>
            <person name="Liu H."/>
            <person name="Dong L."/>
            <person name="Sun H."/>
            <person name="Cao Y."/>
            <person name="Gao Q."/>
            <person name="Zheng S."/>
            <person name="Li Y."/>
            <person name="Yu Y."/>
            <person name="Du H."/>
            <person name="Qi M."/>
            <person name="Li Y."/>
            <person name="Yu H."/>
            <person name="Cui Y."/>
            <person name="Wang N."/>
            <person name="Chen C."/>
            <person name="Wu H."/>
            <person name="Zhao Y."/>
            <person name="Zhang J."/>
            <person name="Li Y."/>
            <person name="Zhou W."/>
            <person name="Zhang B."/>
            <person name="Hu W."/>
            <person name="Eijk M."/>
            <person name="Tang J."/>
            <person name="Witsenboer H."/>
            <person name="Zhao S."/>
            <person name="Li Z."/>
            <person name="Zhang A."/>
            <person name="Wang D."/>
            <person name="Liang C."/>
        </authorList>
    </citation>
    <scope>NUCLEOTIDE SEQUENCE [LARGE SCALE GENOMIC DNA]</scope>
    <source>
        <strain evidence="10">cv. G1812</strain>
    </source>
</reference>
<evidence type="ECO:0000313" key="11">
    <source>
        <dbReference type="Proteomes" id="UP000015106"/>
    </source>
</evidence>
<dbReference type="RefSeq" id="XP_048537436.1">
    <property type="nucleotide sequence ID" value="XM_048681479.1"/>
</dbReference>
<dbReference type="KEGG" id="tua:125515996"/>
<keyword evidence="11" id="KW-1185">Reference proteome</keyword>
<keyword evidence="5" id="KW-0539">Nucleus</keyword>